<gene>
    <name evidence="2" type="ORF">QO015_001393</name>
</gene>
<dbReference type="InterPro" id="IPR038390">
    <property type="entry name" value="Metal_Tscrpt_repr_sf"/>
</dbReference>
<organism evidence="2 3">
    <name type="scientific">Kaistia geumhonensis</name>
    <dbReference type="NCBI Taxonomy" id="410839"/>
    <lineage>
        <taxon>Bacteria</taxon>
        <taxon>Pseudomonadati</taxon>
        <taxon>Pseudomonadota</taxon>
        <taxon>Alphaproteobacteria</taxon>
        <taxon>Hyphomicrobiales</taxon>
        <taxon>Kaistiaceae</taxon>
        <taxon>Kaistia</taxon>
    </lineage>
</organism>
<keyword evidence="2" id="KW-0238">DNA-binding</keyword>
<name>A0ABU0M4A3_9HYPH</name>
<reference evidence="2 3" key="1">
    <citation type="submission" date="2023-07" db="EMBL/GenBank/DDBJ databases">
        <title>Genomic Encyclopedia of Type Strains, Phase IV (KMG-IV): sequencing the most valuable type-strain genomes for metagenomic binning, comparative biology and taxonomic classification.</title>
        <authorList>
            <person name="Goeker M."/>
        </authorList>
    </citation>
    <scope>NUCLEOTIDE SEQUENCE [LARGE SCALE GENOMIC DNA]</scope>
    <source>
        <strain evidence="2 3">B1-1</strain>
    </source>
</reference>
<dbReference type="RefSeq" id="WP_266280510.1">
    <property type="nucleotide sequence ID" value="NZ_JAPKNF010000001.1"/>
</dbReference>
<dbReference type="Gene3D" id="1.20.58.1000">
    <property type="entry name" value="Metal-sensitive repressor, helix protomer"/>
    <property type="match status" value="1"/>
</dbReference>
<dbReference type="EMBL" id="JAUSWJ010000001">
    <property type="protein sequence ID" value="MDQ0515780.1"/>
    <property type="molecule type" value="Genomic_DNA"/>
</dbReference>
<dbReference type="PANTHER" id="PTHR33677">
    <property type="entry name" value="TRANSCRIPTIONAL REPRESSOR FRMR-RELATED"/>
    <property type="match status" value="1"/>
</dbReference>
<dbReference type="GO" id="GO:0003677">
    <property type="term" value="F:DNA binding"/>
    <property type="evidence" value="ECO:0007669"/>
    <property type="project" value="UniProtKB-KW"/>
</dbReference>
<comment type="similarity">
    <text evidence="1">Belongs to the FrmR/RcnR family.</text>
</comment>
<evidence type="ECO:0000313" key="3">
    <source>
        <dbReference type="Proteomes" id="UP001223743"/>
    </source>
</evidence>
<accession>A0ABU0M4A3</accession>
<dbReference type="InterPro" id="IPR003735">
    <property type="entry name" value="Metal_Tscrpt_repr"/>
</dbReference>
<sequence length="93" mass="9750">MAHLTDSSAKDPLLARVRRIAGQIAAVERAIAADAGCAKVLHQVAGIRGALDGLMDELIVDHLEEHVAKPGLSDAERAAGAAELIGVVRRHSR</sequence>
<dbReference type="CDD" id="cd10153">
    <property type="entry name" value="RcnR-FrmR-like_DUF156"/>
    <property type="match status" value="1"/>
</dbReference>
<dbReference type="Proteomes" id="UP001223743">
    <property type="component" value="Unassembled WGS sequence"/>
</dbReference>
<keyword evidence="3" id="KW-1185">Reference proteome</keyword>
<comment type="caution">
    <text evidence="2">The sequence shown here is derived from an EMBL/GenBank/DDBJ whole genome shotgun (WGS) entry which is preliminary data.</text>
</comment>
<dbReference type="Pfam" id="PF02583">
    <property type="entry name" value="Trns_repr_metal"/>
    <property type="match status" value="1"/>
</dbReference>
<evidence type="ECO:0000256" key="1">
    <source>
        <dbReference type="ARBA" id="ARBA00005260"/>
    </source>
</evidence>
<dbReference type="PANTHER" id="PTHR33677:SF5">
    <property type="entry name" value="TRANSCRIPTIONAL REPRESSOR FRMR"/>
    <property type="match status" value="1"/>
</dbReference>
<proteinExistence type="inferred from homology"/>
<evidence type="ECO:0000313" key="2">
    <source>
        <dbReference type="EMBL" id="MDQ0515780.1"/>
    </source>
</evidence>
<protein>
    <submittedName>
        <fullName evidence="2">DNA-binding FrmR family transcriptional regulator</fullName>
    </submittedName>
</protein>